<sequence length="217" mass="24176">MSEAYYQSVPLHQPTELDEDGTFHVEFDRQGGYRFLSLTPTAFLPCLWPLFSLCARKHIESQKCEVTDRRVVFESGWLDHSNKNIPLDRIQDVNIRQDCIQQCFGVKTLEIQTAGMGGGLEPEARLIAPANAMMVRDVIMERRDALVLGHPGAMDTTAKPKLSGKGASGGYISASQRQLEVSESMVRELGAIRETLARLESQVSTGVELINTRDTKH</sequence>
<protein>
    <recommendedName>
        <fullName evidence="1">YdbS-like PH domain-containing protein</fullName>
    </recommendedName>
</protein>
<gene>
    <name evidence="2" type="ORF">P43SY_004970</name>
</gene>
<name>A0AAD5QDZ2_PYTIN</name>
<evidence type="ECO:0000313" key="3">
    <source>
        <dbReference type="Proteomes" id="UP001209570"/>
    </source>
</evidence>
<comment type="caution">
    <text evidence="2">The sequence shown here is derived from an EMBL/GenBank/DDBJ whole genome shotgun (WGS) entry which is preliminary data.</text>
</comment>
<feature type="domain" description="YdbS-like PH" evidence="1">
    <location>
        <begin position="65"/>
        <end position="138"/>
    </location>
</feature>
<proteinExistence type="predicted"/>
<accession>A0AAD5QDZ2</accession>
<dbReference type="PANTHER" id="PTHR37938:SF1">
    <property type="entry name" value="BLL0215 PROTEIN"/>
    <property type="match status" value="1"/>
</dbReference>
<dbReference type="EMBL" id="JAKCXM010000021">
    <property type="protein sequence ID" value="KAJ0407429.1"/>
    <property type="molecule type" value="Genomic_DNA"/>
</dbReference>
<reference evidence="2" key="1">
    <citation type="submission" date="2021-12" db="EMBL/GenBank/DDBJ databases">
        <title>Prjna785345.</title>
        <authorList>
            <person name="Rujirawat T."/>
            <person name="Krajaejun T."/>
        </authorList>
    </citation>
    <scope>NUCLEOTIDE SEQUENCE</scope>
    <source>
        <strain evidence="2">Pi057C3</strain>
    </source>
</reference>
<organism evidence="2 3">
    <name type="scientific">Pythium insidiosum</name>
    <name type="common">Pythiosis disease agent</name>
    <dbReference type="NCBI Taxonomy" id="114742"/>
    <lineage>
        <taxon>Eukaryota</taxon>
        <taxon>Sar</taxon>
        <taxon>Stramenopiles</taxon>
        <taxon>Oomycota</taxon>
        <taxon>Peronosporomycetes</taxon>
        <taxon>Pythiales</taxon>
        <taxon>Pythiaceae</taxon>
        <taxon>Pythium</taxon>
    </lineage>
</organism>
<dbReference type="Proteomes" id="UP001209570">
    <property type="component" value="Unassembled WGS sequence"/>
</dbReference>
<keyword evidence="3" id="KW-1185">Reference proteome</keyword>
<dbReference type="AlphaFoldDB" id="A0AAD5QDZ2"/>
<evidence type="ECO:0000313" key="2">
    <source>
        <dbReference type="EMBL" id="KAJ0407429.1"/>
    </source>
</evidence>
<dbReference type="PANTHER" id="PTHR37938">
    <property type="entry name" value="BLL0215 PROTEIN"/>
    <property type="match status" value="1"/>
</dbReference>
<dbReference type="Pfam" id="PF03703">
    <property type="entry name" value="bPH_2"/>
    <property type="match status" value="1"/>
</dbReference>
<dbReference type="InterPro" id="IPR005182">
    <property type="entry name" value="YdbS-like_PH"/>
</dbReference>
<evidence type="ECO:0000259" key="1">
    <source>
        <dbReference type="Pfam" id="PF03703"/>
    </source>
</evidence>